<protein>
    <submittedName>
        <fullName evidence="1">Uncharacterized protein</fullName>
    </submittedName>
</protein>
<gene>
    <name evidence="1" type="ORF">HV823_12605</name>
</gene>
<name>A0ABX2QEC1_9HYPH</name>
<keyword evidence="2" id="KW-1185">Reference proteome</keyword>
<evidence type="ECO:0000313" key="2">
    <source>
        <dbReference type="Proteomes" id="UP000659172"/>
    </source>
</evidence>
<reference evidence="1 2" key="1">
    <citation type="submission" date="2020-06" db="EMBL/GenBank/DDBJ databases">
        <title>Rhizobium sp.nov. isolated from the tomato plant.</title>
        <authorList>
            <person name="Thin K.K."/>
            <person name="Zhang X."/>
            <person name="He S."/>
        </authorList>
    </citation>
    <scope>NUCLEOTIDE SEQUENCE [LARGE SCALE GENOMIC DNA]</scope>
    <source>
        <strain evidence="1 2">DBTS2</strain>
    </source>
</reference>
<accession>A0ABX2QEC1</accession>
<organism evidence="1 2">
    <name type="scientific">Mycoplana rhizolycopersici</name>
    <dbReference type="NCBI Taxonomy" id="2746702"/>
    <lineage>
        <taxon>Bacteria</taxon>
        <taxon>Pseudomonadati</taxon>
        <taxon>Pseudomonadota</taxon>
        <taxon>Alphaproteobacteria</taxon>
        <taxon>Hyphomicrobiales</taxon>
        <taxon>Rhizobiaceae</taxon>
        <taxon>Mycoplana</taxon>
    </lineage>
</organism>
<proteinExistence type="predicted"/>
<comment type="caution">
    <text evidence="1">The sequence shown here is derived from an EMBL/GenBank/DDBJ whole genome shotgun (WGS) entry which is preliminary data.</text>
</comment>
<sequence>MAKRPTAAAAIEPDRMYKITFSRSFEHEGRKYIPRAGVKHRAVGSVVEAIKDNLDSYEAI</sequence>
<dbReference type="RefSeq" id="WP_176950060.1">
    <property type="nucleotide sequence ID" value="NZ_JABXYK010000006.1"/>
</dbReference>
<dbReference type="EMBL" id="JABXYK010000006">
    <property type="protein sequence ID" value="NVP56093.1"/>
    <property type="molecule type" value="Genomic_DNA"/>
</dbReference>
<dbReference type="Proteomes" id="UP000659172">
    <property type="component" value="Unassembled WGS sequence"/>
</dbReference>
<evidence type="ECO:0000313" key="1">
    <source>
        <dbReference type="EMBL" id="NVP56093.1"/>
    </source>
</evidence>